<dbReference type="PANTHER" id="PTHR42895">
    <property type="entry name" value="IRON-SULFUR CLUSTER-BINDING PROTEIN-RELATED"/>
    <property type="match status" value="1"/>
</dbReference>
<evidence type="ECO:0000313" key="5">
    <source>
        <dbReference type="Proteomes" id="UP000427906"/>
    </source>
</evidence>
<proteinExistence type="predicted"/>
<dbReference type="Pfam" id="PF14574">
    <property type="entry name" value="RACo_C_ter"/>
    <property type="match status" value="1"/>
</dbReference>
<organism evidence="4 5">
    <name type="scientific">Desulfosarcina alkanivorans</name>
    <dbReference type="NCBI Taxonomy" id="571177"/>
    <lineage>
        <taxon>Bacteria</taxon>
        <taxon>Pseudomonadati</taxon>
        <taxon>Thermodesulfobacteriota</taxon>
        <taxon>Desulfobacteria</taxon>
        <taxon>Desulfobacterales</taxon>
        <taxon>Desulfosarcinaceae</taxon>
        <taxon>Desulfosarcina</taxon>
    </lineage>
</organism>
<dbReference type="PANTHER" id="PTHR42895:SF1">
    <property type="entry name" value="IRON-SULFUR CLUSTER PROTEIN"/>
    <property type="match status" value="1"/>
</dbReference>
<dbReference type="AlphaFoldDB" id="A0A5K7YXB1"/>
<dbReference type="InterPro" id="IPR041414">
    <property type="entry name" value="Raco-like_middle"/>
</dbReference>
<dbReference type="Pfam" id="PF17650">
    <property type="entry name" value="RACo_linker"/>
    <property type="match status" value="1"/>
</dbReference>
<name>A0A5K7YXB1_9BACT</name>
<dbReference type="EMBL" id="AP021874">
    <property type="protein sequence ID" value="BBO71731.1"/>
    <property type="molecule type" value="Genomic_DNA"/>
</dbReference>
<accession>A0A5K7YXB1</accession>
<reference evidence="4 5" key="1">
    <citation type="submission" date="2019-11" db="EMBL/GenBank/DDBJ databases">
        <title>Comparative genomics of hydrocarbon-degrading Desulfosarcina strains.</title>
        <authorList>
            <person name="Watanabe M."/>
            <person name="Kojima H."/>
            <person name="Fukui M."/>
        </authorList>
    </citation>
    <scope>NUCLEOTIDE SEQUENCE [LARGE SCALE GENOMIC DNA]</scope>
    <source>
        <strain evidence="4 5">PL12</strain>
    </source>
</reference>
<feature type="domain" description="RACo C-terminal" evidence="1">
    <location>
        <begin position="254"/>
        <end position="513"/>
    </location>
</feature>
<sequence>MTPTHDNRWVTSVTLSPPSLGDNTADADRLEAALNKALGTRSVHMDPELLKQLPERLRAWNYRVTAVLFKDSGGAGILVHLTAADATDTLCGLAVDLGTTRVVLRIIDLLSGEHLGEAVFDNPQTAVGPDVLTRIHHVETPGGMDQLNRLIVEGINNHTQKLCSRCGISAETIHLVSIAGNTAMTHLLMGLNPRWMIRDPYIPVVNRPGVVKTAELGIGAHPAARALIFPNAGSYFGGDLIAGILYCDMDLREETAILVDVGTNAEVVLGNRNWMVACAGAAGPALEGGVTRMGTTAGPGVIDRIGIDPCSMAIDIHTIGDQPPRGICGSGVIDLAAALFRSSMIDIRGKFVPERCGDRLATQNGLAHLTIVPASQSATGKNLGITQADLDSLIRSKAAMYTILETITGSVGMQQHELGTFFVAGTFGAYIDPQSAITIGMIPDLPRDRYHSLGNSSLGGASRVLEDSRCFDRVNRIRDGITYMELNVNQDFMNRFSAAKFLPHTDTARFPSVAVPAGDCQSI</sequence>
<dbReference type="RefSeq" id="WP_155319526.1">
    <property type="nucleotide sequence ID" value="NZ_AP021874.1"/>
</dbReference>
<gene>
    <name evidence="4" type="ORF">DSCA_56610</name>
</gene>
<protein>
    <submittedName>
        <fullName evidence="4">Ferredoxin</fullName>
    </submittedName>
</protein>
<dbReference type="InterPro" id="IPR040506">
    <property type="entry name" value="RACo_linker"/>
</dbReference>
<dbReference type="InterPro" id="IPR052911">
    <property type="entry name" value="Corrinoid_activation_enz"/>
</dbReference>
<dbReference type="InterPro" id="IPR042259">
    <property type="entry name" value="Raco-like_middle_sf"/>
</dbReference>
<feature type="domain" description="RACo-like middle region" evidence="3">
    <location>
        <begin position="91"/>
        <end position="250"/>
    </location>
</feature>
<dbReference type="KEGG" id="dalk:DSCA_56610"/>
<feature type="domain" description="RACo linker region" evidence="2">
    <location>
        <begin position="12"/>
        <end position="82"/>
    </location>
</feature>
<evidence type="ECO:0000259" key="3">
    <source>
        <dbReference type="Pfam" id="PF17651"/>
    </source>
</evidence>
<evidence type="ECO:0000259" key="1">
    <source>
        <dbReference type="Pfam" id="PF14574"/>
    </source>
</evidence>
<dbReference type="Proteomes" id="UP000427906">
    <property type="component" value="Chromosome"/>
</dbReference>
<dbReference type="Pfam" id="PF17651">
    <property type="entry name" value="Raco_middle"/>
    <property type="match status" value="1"/>
</dbReference>
<dbReference type="OrthoDB" id="9810588at2"/>
<evidence type="ECO:0000313" key="4">
    <source>
        <dbReference type="EMBL" id="BBO71731.1"/>
    </source>
</evidence>
<dbReference type="Gene3D" id="3.30.420.480">
    <property type="entry name" value="Domain of unknown function (DUF4445)"/>
    <property type="match status" value="1"/>
</dbReference>
<keyword evidence="5" id="KW-1185">Reference proteome</keyword>
<dbReference type="Gene3D" id="3.10.20.880">
    <property type="match status" value="1"/>
</dbReference>
<evidence type="ECO:0000259" key="2">
    <source>
        <dbReference type="Pfam" id="PF17650"/>
    </source>
</evidence>
<dbReference type="InterPro" id="IPR027980">
    <property type="entry name" value="RACo_C"/>
</dbReference>